<dbReference type="Pfam" id="PF25583">
    <property type="entry name" value="WCX"/>
    <property type="match status" value="1"/>
</dbReference>
<accession>H5TJ03</accession>
<dbReference type="PANTHER" id="PTHR34580:SF3">
    <property type="entry name" value="PROTEIN PAFB"/>
    <property type="match status" value="1"/>
</dbReference>
<dbReference type="OrthoDB" id="8555652at2"/>
<dbReference type="InterPro" id="IPR057727">
    <property type="entry name" value="WCX_dom"/>
</dbReference>
<dbReference type="GO" id="GO:0003700">
    <property type="term" value="F:DNA-binding transcription factor activity"/>
    <property type="evidence" value="ECO:0007669"/>
    <property type="project" value="InterPro"/>
</dbReference>
<dbReference type="SUPFAM" id="SSF46785">
    <property type="entry name" value="Winged helix' DNA-binding domain"/>
    <property type="match status" value="1"/>
</dbReference>
<keyword evidence="6" id="KW-1185">Reference proteome</keyword>
<dbReference type="Gene3D" id="1.10.10.10">
    <property type="entry name" value="Winged helix-like DNA-binding domain superfamily/Winged helix DNA-binding domain"/>
    <property type="match status" value="1"/>
</dbReference>
<gene>
    <name evidence="5" type="ORF">GOOTI_065_00660</name>
</gene>
<keyword evidence="2" id="KW-0238">DNA-binding</keyword>
<dbReference type="PROSITE" id="PS51000">
    <property type="entry name" value="HTH_DEOR_2"/>
    <property type="match status" value="1"/>
</dbReference>
<dbReference type="PANTHER" id="PTHR34580">
    <property type="match status" value="1"/>
</dbReference>
<dbReference type="Proteomes" id="UP000005038">
    <property type="component" value="Unassembled WGS sequence"/>
</dbReference>
<dbReference type="InterPro" id="IPR036388">
    <property type="entry name" value="WH-like_DNA-bd_sf"/>
</dbReference>
<name>H5TJ03_GORO1</name>
<dbReference type="InterPro" id="IPR051534">
    <property type="entry name" value="CBASS_pafABC_assoc_protein"/>
</dbReference>
<evidence type="ECO:0000313" key="6">
    <source>
        <dbReference type="Proteomes" id="UP000005038"/>
    </source>
</evidence>
<evidence type="ECO:0000256" key="3">
    <source>
        <dbReference type="ARBA" id="ARBA00023163"/>
    </source>
</evidence>
<dbReference type="InterPro" id="IPR018356">
    <property type="entry name" value="Tscrpt_reg_HTH_DeoR_CS"/>
</dbReference>
<comment type="caution">
    <text evidence="5">The sequence shown here is derived from an EMBL/GenBank/DDBJ whole genome shotgun (WGS) entry which is preliminary data.</text>
</comment>
<reference evidence="5" key="1">
    <citation type="submission" date="2012-02" db="EMBL/GenBank/DDBJ databases">
        <title>Whole genome shotgun sequence of Gordonia otitidis NBRC 100426.</title>
        <authorList>
            <person name="Yoshida I."/>
            <person name="Hosoyama A."/>
            <person name="Tsuchikane K."/>
            <person name="Katsumata H."/>
            <person name="Yamazaki S."/>
            <person name="Fujita N."/>
        </authorList>
    </citation>
    <scope>NUCLEOTIDE SEQUENCE [LARGE SCALE GENOMIC DNA]</scope>
    <source>
        <strain evidence="5">NBRC 100426</strain>
    </source>
</reference>
<dbReference type="EMBL" id="BAFB01000065">
    <property type="protein sequence ID" value="GAB33461.1"/>
    <property type="molecule type" value="Genomic_DNA"/>
</dbReference>
<dbReference type="STRING" id="1108044.GOOTI_065_00660"/>
<feature type="domain" description="HTH deoR-type" evidence="4">
    <location>
        <begin position="18"/>
        <end position="83"/>
    </location>
</feature>
<organism evidence="5 6">
    <name type="scientific">Gordonia otitidis (strain DSM 44809 / CCUG 52243 / JCM 12355 / NBRC 100426 / IFM 10032)</name>
    <dbReference type="NCBI Taxonomy" id="1108044"/>
    <lineage>
        <taxon>Bacteria</taxon>
        <taxon>Bacillati</taxon>
        <taxon>Actinomycetota</taxon>
        <taxon>Actinomycetes</taxon>
        <taxon>Mycobacteriales</taxon>
        <taxon>Gordoniaceae</taxon>
        <taxon>Gordonia</taxon>
    </lineage>
</organism>
<keyword evidence="3" id="KW-0804">Transcription</keyword>
<dbReference type="InterPro" id="IPR036390">
    <property type="entry name" value="WH_DNA-bd_sf"/>
</dbReference>
<evidence type="ECO:0000313" key="5">
    <source>
        <dbReference type="EMBL" id="GAB33461.1"/>
    </source>
</evidence>
<evidence type="ECO:0000256" key="1">
    <source>
        <dbReference type="ARBA" id="ARBA00023015"/>
    </source>
</evidence>
<dbReference type="InterPro" id="IPR001034">
    <property type="entry name" value="DeoR_HTH"/>
</dbReference>
<keyword evidence="1" id="KW-0805">Transcription regulation</keyword>
<dbReference type="InterPro" id="IPR013196">
    <property type="entry name" value="HTH_11"/>
</dbReference>
<protein>
    <submittedName>
        <fullName evidence="5">DeoR family transcriptional regulator</fullName>
    </submittedName>
</protein>
<evidence type="ECO:0000256" key="2">
    <source>
        <dbReference type="ARBA" id="ARBA00023125"/>
    </source>
</evidence>
<dbReference type="AlphaFoldDB" id="H5TJ03"/>
<dbReference type="InterPro" id="IPR028349">
    <property type="entry name" value="PafC-like"/>
</dbReference>
<dbReference type="GO" id="GO:0003677">
    <property type="term" value="F:DNA binding"/>
    <property type="evidence" value="ECO:0007669"/>
    <property type="project" value="UniProtKB-KW"/>
</dbReference>
<dbReference type="InterPro" id="IPR026881">
    <property type="entry name" value="WYL_dom"/>
</dbReference>
<evidence type="ECO:0000259" key="4">
    <source>
        <dbReference type="PROSITE" id="PS51000"/>
    </source>
</evidence>
<dbReference type="Pfam" id="PF08279">
    <property type="entry name" value="HTH_11"/>
    <property type="match status" value="1"/>
</dbReference>
<dbReference type="PROSITE" id="PS00894">
    <property type="entry name" value="HTH_DEOR_1"/>
    <property type="match status" value="1"/>
</dbReference>
<sequence>MRTVIVRDTRDNEHMLDSSARLLQLLSLLQLRREWSGDDLAQRLNITTRTVRRDVDKLRDLGYPVDSTVGVGGGYRLGPGAEMPPLLLDDQEVLAVALGLNAITSAAVSDMTEASAGALAKLRQVMPSRLRHRLDALTLDSLPLGRNDTEVAAGVLSDIATACHRAEHLRFEYQRRDGTVSRREVEPYRLVRRGSRWYLVSWDPDRDDWRSFRVDRMTVKTPNGARFVPRELPEGGAAAYLARSLGAAYRAATARVRVHAPLDVVEPMVDDAWGTIEFGDQSSCDLTLYSTSLTSIARWLHAFDADFSVLEPPALRDECRAVAQRHLHLAERYRRA</sequence>
<dbReference type="PROSITE" id="PS52050">
    <property type="entry name" value="WYL"/>
    <property type="match status" value="1"/>
</dbReference>
<proteinExistence type="predicted"/>
<dbReference type="PIRSF" id="PIRSF016838">
    <property type="entry name" value="PafC"/>
    <property type="match status" value="1"/>
</dbReference>
<dbReference type="Pfam" id="PF13280">
    <property type="entry name" value="WYL"/>
    <property type="match status" value="1"/>
</dbReference>